<name>A0A3B1ABV3_9ZZZZ</name>
<dbReference type="EMBL" id="UOFR01000084">
    <property type="protein sequence ID" value="VAX01462.1"/>
    <property type="molecule type" value="Genomic_DNA"/>
</dbReference>
<proteinExistence type="predicted"/>
<dbReference type="AlphaFoldDB" id="A0A3B1ABV3"/>
<sequence length="318" mass="34751">MSKYLQLRITVTVFMLFVSSQVLSLTVYDVIQLSTKNYPDKDIITLIEVTNSAFELKADDIPRLLELGVSETVIQTMLKAVPEQSAEHSPPSPLAQVPGSTIATKTAHPAPADTKVLIAGGGFNVKAYQESGSGHHHHQAIHLAGANLFVLRHKGGFSSIKKRAVAAVTQLELAALAGKGTFQPDVLNGTRVVMFYGQNTSRPIYILNISTGDAYAYQLRSGRTVTPTLLAAYWSRLLSDYWSIVVNNVKPIHLADVHEGEALSDLYQQWIKPSAIASARLLDATRLLSTQTQHHLQQLATTVPHDFVVSDDYSQAKP</sequence>
<evidence type="ECO:0000313" key="1">
    <source>
        <dbReference type="EMBL" id="VAX01462.1"/>
    </source>
</evidence>
<accession>A0A3B1ABV3</accession>
<organism evidence="1">
    <name type="scientific">hydrothermal vent metagenome</name>
    <dbReference type="NCBI Taxonomy" id="652676"/>
    <lineage>
        <taxon>unclassified sequences</taxon>
        <taxon>metagenomes</taxon>
        <taxon>ecological metagenomes</taxon>
    </lineage>
</organism>
<protein>
    <submittedName>
        <fullName evidence="1">Uncharacterized protein</fullName>
    </submittedName>
</protein>
<gene>
    <name evidence="1" type="ORF">MNBD_GAMMA21-2657</name>
</gene>
<reference evidence="1" key="1">
    <citation type="submission" date="2018-06" db="EMBL/GenBank/DDBJ databases">
        <authorList>
            <person name="Zhirakovskaya E."/>
        </authorList>
    </citation>
    <scope>NUCLEOTIDE SEQUENCE</scope>
</reference>